<dbReference type="AlphaFoldDB" id="A0A9N9S2G2"/>
<sequence>MFRTRVIFGFLICAVIYALCVYSQTSSTAKTITDLENEVLKIINDNKNLTMHDLVPKLHNQVSAASTSIKNAGGYPSQNDITSAVADLIGKLPKDGPITGDSVKRFQNGITTHLNRTFPPK</sequence>
<keyword evidence="1" id="KW-0732">Signal</keyword>
<dbReference type="OrthoDB" id="10439308at2759"/>
<accession>A0A9N9S2G2</accession>
<reference evidence="2" key="2">
    <citation type="submission" date="2022-10" db="EMBL/GenBank/DDBJ databases">
        <authorList>
            <consortium name="ENA_rothamsted_submissions"/>
            <consortium name="culmorum"/>
            <person name="King R."/>
        </authorList>
    </citation>
    <scope>NUCLEOTIDE SEQUENCE</scope>
</reference>
<evidence type="ECO:0000256" key="1">
    <source>
        <dbReference type="SAM" id="SignalP"/>
    </source>
</evidence>
<proteinExistence type="predicted"/>
<dbReference type="EMBL" id="OU895879">
    <property type="protein sequence ID" value="CAG9808530.1"/>
    <property type="molecule type" value="Genomic_DNA"/>
</dbReference>
<evidence type="ECO:0000313" key="2">
    <source>
        <dbReference type="EMBL" id="CAG9808530.1"/>
    </source>
</evidence>
<feature type="chain" id="PRO_5040299679" evidence="1">
    <location>
        <begin position="19"/>
        <end position="121"/>
    </location>
</feature>
<evidence type="ECO:0000313" key="3">
    <source>
        <dbReference type="Proteomes" id="UP001153620"/>
    </source>
</evidence>
<reference evidence="2" key="1">
    <citation type="submission" date="2022-01" db="EMBL/GenBank/DDBJ databases">
        <authorList>
            <person name="King R."/>
        </authorList>
    </citation>
    <scope>NUCLEOTIDE SEQUENCE</scope>
</reference>
<feature type="signal peptide" evidence="1">
    <location>
        <begin position="1"/>
        <end position="18"/>
    </location>
</feature>
<organism evidence="2 3">
    <name type="scientific">Chironomus riparius</name>
    <dbReference type="NCBI Taxonomy" id="315576"/>
    <lineage>
        <taxon>Eukaryota</taxon>
        <taxon>Metazoa</taxon>
        <taxon>Ecdysozoa</taxon>
        <taxon>Arthropoda</taxon>
        <taxon>Hexapoda</taxon>
        <taxon>Insecta</taxon>
        <taxon>Pterygota</taxon>
        <taxon>Neoptera</taxon>
        <taxon>Endopterygota</taxon>
        <taxon>Diptera</taxon>
        <taxon>Nematocera</taxon>
        <taxon>Chironomoidea</taxon>
        <taxon>Chironomidae</taxon>
        <taxon>Chironominae</taxon>
        <taxon>Chironomus</taxon>
    </lineage>
</organism>
<protein>
    <submittedName>
        <fullName evidence="2">Uncharacterized protein</fullName>
    </submittedName>
</protein>
<dbReference type="Proteomes" id="UP001153620">
    <property type="component" value="Chromosome 3"/>
</dbReference>
<gene>
    <name evidence="2" type="ORF">CHIRRI_LOCUS11368</name>
</gene>
<name>A0A9N9S2G2_9DIPT</name>
<keyword evidence="3" id="KW-1185">Reference proteome</keyword>